<keyword evidence="1" id="KW-0812">Transmembrane</keyword>
<protein>
    <submittedName>
        <fullName evidence="2">Uncharacterized protein</fullName>
    </submittedName>
</protein>
<gene>
    <name evidence="2" type="ORF">PGLA1383_LOCUS25015</name>
</gene>
<keyword evidence="1" id="KW-0472">Membrane</keyword>
<dbReference type="Proteomes" id="UP000654075">
    <property type="component" value="Unassembled WGS sequence"/>
</dbReference>
<organism evidence="2 3">
    <name type="scientific">Polarella glacialis</name>
    <name type="common">Dinoflagellate</name>
    <dbReference type="NCBI Taxonomy" id="89957"/>
    <lineage>
        <taxon>Eukaryota</taxon>
        <taxon>Sar</taxon>
        <taxon>Alveolata</taxon>
        <taxon>Dinophyceae</taxon>
        <taxon>Suessiales</taxon>
        <taxon>Suessiaceae</taxon>
        <taxon>Polarella</taxon>
    </lineage>
</organism>
<name>A0A813F9S2_POLGL</name>
<evidence type="ECO:0000313" key="3">
    <source>
        <dbReference type="Proteomes" id="UP000654075"/>
    </source>
</evidence>
<proteinExistence type="predicted"/>
<keyword evidence="1" id="KW-1133">Transmembrane helix</keyword>
<feature type="non-terminal residue" evidence="2">
    <location>
        <position position="1"/>
    </location>
</feature>
<dbReference type="EMBL" id="CAJNNV010020389">
    <property type="protein sequence ID" value="CAE8607069.1"/>
    <property type="molecule type" value="Genomic_DNA"/>
</dbReference>
<comment type="caution">
    <text evidence="2">The sequence shown here is derived from an EMBL/GenBank/DDBJ whole genome shotgun (WGS) entry which is preliminary data.</text>
</comment>
<dbReference type="AlphaFoldDB" id="A0A813F9S2"/>
<feature type="transmembrane region" description="Helical" evidence="1">
    <location>
        <begin position="55"/>
        <end position="74"/>
    </location>
</feature>
<keyword evidence="3" id="KW-1185">Reference proteome</keyword>
<feature type="transmembrane region" description="Helical" evidence="1">
    <location>
        <begin position="80"/>
        <end position="100"/>
    </location>
</feature>
<sequence length="151" mass="16599">MGRCWSRLSTHFLRLAGFPNVGPKRDYFPEELSDIERGMAEKHFLLAMTEESCKALVVLCGLEFCFFVLTILRGNMLQSLFLGVQLVLHAAIALAVAFCVRRCAKNARSLFLARAILCPACLVFVAIFGGLANQSFAINSEGSHRGAELEG</sequence>
<feature type="transmembrane region" description="Helical" evidence="1">
    <location>
        <begin position="112"/>
        <end position="132"/>
    </location>
</feature>
<evidence type="ECO:0000256" key="1">
    <source>
        <dbReference type="SAM" id="Phobius"/>
    </source>
</evidence>
<accession>A0A813F9S2</accession>
<reference evidence="2" key="1">
    <citation type="submission" date="2021-02" db="EMBL/GenBank/DDBJ databases">
        <authorList>
            <person name="Dougan E. K."/>
            <person name="Rhodes N."/>
            <person name="Thang M."/>
            <person name="Chan C."/>
        </authorList>
    </citation>
    <scope>NUCLEOTIDE SEQUENCE</scope>
</reference>
<evidence type="ECO:0000313" key="2">
    <source>
        <dbReference type="EMBL" id="CAE8607069.1"/>
    </source>
</evidence>